<dbReference type="PANTHER" id="PTHR23278:SF19">
    <property type="entry name" value="OBSCURIN"/>
    <property type="match status" value="1"/>
</dbReference>
<feature type="non-terminal residue" evidence="2">
    <location>
        <position position="127"/>
    </location>
</feature>
<dbReference type="CDD" id="cd00096">
    <property type="entry name" value="Ig"/>
    <property type="match status" value="1"/>
</dbReference>
<protein>
    <recommendedName>
        <fullName evidence="1">Ig-like domain-containing protein</fullName>
    </recommendedName>
</protein>
<dbReference type="SMART" id="SM00408">
    <property type="entry name" value="IGc2"/>
    <property type="match status" value="1"/>
</dbReference>
<keyword evidence="3" id="KW-1185">Reference proteome</keyword>
<organism evidence="2 3">
    <name type="scientific">Cherax quadricarinatus</name>
    <name type="common">Australian red claw crayfish</name>
    <dbReference type="NCBI Taxonomy" id="27406"/>
    <lineage>
        <taxon>Eukaryota</taxon>
        <taxon>Metazoa</taxon>
        <taxon>Ecdysozoa</taxon>
        <taxon>Arthropoda</taxon>
        <taxon>Crustacea</taxon>
        <taxon>Multicrustacea</taxon>
        <taxon>Malacostraca</taxon>
        <taxon>Eumalacostraca</taxon>
        <taxon>Eucarida</taxon>
        <taxon>Decapoda</taxon>
        <taxon>Pleocyemata</taxon>
        <taxon>Astacidea</taxon>
        <taxon>Parastacoidea</taxon>
        <taxon>Parastacidae</taxon>
        <taxon>Cherax</taxon>
    </lineage>
</organism>
<dbReference type="Pfam" id="PF13927">
    <property type="entry name" value="Ig_3"/>
    <property type="match status" value="1"/>
</dbReference>
<evidence type="ECO:0000259" key="1">
    <source>
        <dbReference type="PROSITE" id="PS50835"/>
    </source>
</evidence>
<sequence length="127" mass="13700">VSWVKFVVTPKENGAVLSCTASSSTLPDPPVSTNTTLNVTHAPLVRLQLGASLRPQHIRQGDDVYFDCQVVANPAIQRITWYKEEMEVRHHKTAGVLVGGTNLVLQSVQRPDAGVYTCTATNAVATS</sequence>
<dbReference type="EMBL" id="JARKIK010000065">
    <property type="protein sequence ID" value="KAK8730332.1"/>
    <property type="molecule type" value="Genomic_DNA"/>
</dbReference>
<evidence type="ECO:0000313" key="2">
    <source>
        <dbReference type="EMBL" id="KAK8730332.1"/>
    </source>
</evidence>
<dbReference type="SUPFAM" id="SSF48726">
    <property type="entry name" value="Immunoglobulin"/>
    <property type="match status" value="1"/>
</dbReference>
<dbReference type="PROSITE" id="PS50835">
    <property type="entry name" value="IG_LIKE"/>
    <property type="match status" value="1"/>
</dbReference>
<dbReference type="InterPro" id="IPR013783">
    <property type="entry name" value="Ig-like_fold"/>
</dbReference>
<dbReference type="SMART" id="SM00409">
    <property type="entry name" value="IG"/>
    <property type="match status" value="1"/>
</dbReference>
<dbReference type="InterPro" id="IPR003598">
    <property type="entry name" value="Ig_sub2"/>
</dbReference>
<dbReference type="InterPro" id="IPR036179">
    <property type="entry name" value="Ig-like_dom_sf"/>
</dbReference>
<dbReference type="PANTHER" id="PTHR23278">
    <property type="entry name" value="SIDESTEP PROTEIN"/>
    <property type="match status" value="1"/>
</dbReference>
<dbReference type="InterPro" id="IPR007110">
    <property type="entry name" value="Ig-like_dom"/>
</dbReference>
<dbReference type="Proteomes" id="UP001445076">
    <property type="component" value="Unassembled WGS sequence"/>
</dbReference>
<gene>
    <name evidence="2" type="ORF">OTU49_008225</name>
</gene>
<name>A0AAW0WSG2_CHEQU</name>
<dbReference type="InterPro" id="IPR003599">
    <property type="entry name" value="Ig_sub"/>
</dbReference>
<comment type="caution">
    <text evidence="2">The sequence shown here is derived from an EMBL/GenBank/DDBJ whole genome shotgun (WGS) entry which is preliminary data.</text>
</comment>
<evidence type="ECO:0000313" key="3">
    <source>
        <dbReference type="Proteomes" id="UP001445076"/>
    </source>
</evidence>
<accession>A0AAW0WSG2</accession>
<dbReference type="AlphaFoldDB" id="A0AAW0WSG2"/>
<dbReference type="Gene3D" id="2.60.40.10">
    <property type="entry name" value="Immunoglobulins"/>
    <property type="match status" value="2"/>
</dbReference>
<feature type="non-terminal residue" evidence="2">
    <location>
        <position position="1"/>
    </location>
</feature>
<proteinExistence type="predicted"/>
<reference evidence="2 3" key="1">
    <citation type="journal article" date="2024" name="BMC Genomics">
        <title>Genome assembly of redclaw crayfish (Cherax quadricarinatus) provides insights into its immune adaptation and hypoxia tolerance.</title>
        <authorList>
            <person name="Liu Z."/>
            <person name="Zheng J."/>
            <person name="Li H."/>
            <person name="Fang K."/>
            <person name="Wang S."/>
            <person name="He J."/>
            <person name="Zhou D."/>
            <person name="Weng S."/>
            <person name="Chi M."/>
            <person name="Gu Z."/>
            <person name="He J."/>
            <person name="Li F."/>
            <person name="Wang M."/>
        </authorList>
    </citation>
    <scope>NUCLEOTIDE SEQUENCE [LARGE SCALE GENOMIC DNA]</scope>
    <source>
        <strain evidence="2">ZL_2023a</strain>
    </source>
</reference>
<feature type="domain" description="Ig-like" evidence="1">
    <location>
        <begin position="43"/>
        <end position="127"/>
    </location>
</feature>